<dbReference type="Gene3D" id="3.30.310.70">
    <property type="entry name" value="TT1751-like domain"/>
    <property type="match status" value="1"/>
</dbReference>
<feature type="signal peptide" evidence="1">
    <location>
        <begin position="1"/>
        <end position="19"/>
    </location>
</feature>
<dbReference type="CDD" id="cd14797">
    <property type="entry name" value="DUF302"/>
    <property type="match status" value="1"/>
</dbReference>
<dbReference type="Pfam" id="PF03625">
    <property type="entry name" value="DUF302"/>
    <property type="match status" value="1"/>
</dbReference>
<name>A0A3N1Y4D8_9GAMM</name>
<dbReference type="SUPFAM" id="SSF103247">
    <property type="entry name" value="TT1751-like"/>
    <property type="match status" value="1"/>
</dbReference>
<feature type="chain" id="PRO_5018111883" evidence="1">
    <location>
        <begin position="20"/>
        <end position="153"/>
    </location>
</feature>
<keyword evidence="1" id="KW-0732">Signal</keyword>
<dbReference type="AlphaFoldDB" id="A0A3N1Y4D8"/>
<organism evidence="3 4">
    <name type="scientific">Inmirania thermothiophila</name>
    <dbReference type="NCBI Taxonomy" id="1750597"/>
    <lineage>
        <taxon>Bacteria</taxon>
        <taxon>Pseudomonadati</taxon>
        <taxon>Pseudomonadota</taxon>
        <taxon>Gammaproteobacteria</taxon>
        <taxon>Chromatiales</taxon>
        <taxon>Ectothiorhodospiraceae</taxon>
        <taxon>Inmirania</taxon>
    </lineage>
</organism>
<evidence type="ECO:0000256" key="1">
    <source>
        <dbReference type="SAM" id="SignalP"/>
    </source>
</evidence>
<sequence>MMRRTVFALVLLAAGVARGENPTPYPGTRVIDTGRPFAAYVEALQRAVRAHGLGVVAVACADCGARAIGETLPGNRVIMVFAPRYAVRMLRASVAAGIEAPLRLYVTERPDGTARLTYRLPSAVFAPYEVAELDRMAAELDAVLAGIVADAGR</sequence>
<accession>A0A3N1Y4D8</accession>
<keyword evidence="4" id="KW-1185">Reference proteome</keyword>
<feature type="domain" description="DUF302" evidence="2">
    <location>
        <begin position="66"/>
        <end position="119"/>
    </location>
</feature>
<dbReference type="Proteomes" id="UP000276634">
    <property type="component" value="Unassembled WGS sequence"/>
</dbReference>
<evidence type="ECO:0000313" key="3">
    <source>
        <dbReference type="EMBL" id="ROR32452.1"/>
    </source>
</evidence>
<dbReference type="InterPro" id="IPR035923">
    <property type="entry name" value="TT1751-like_sf"/>
</dbReference>
<dbReference type="EMBL" id="RJVI01000002">
    <property type="protein sequence ID" value="ROR32452.1"/>
    <property type="molecule type" value="Genomic_DNA"/>
</dbReference>
<dbReference type="RefSeq" id="WP_211331935.1">
    <property type="nucleotide sequence ID" value="NZ_RJVI01000002.1"/>
</dbReference>
<dbReference type="PANTHER" id="PTHR38342:SF2">
    <property type="entry name" value="INNER MEMBRANE OR EXPORTED"/>
    <property type="match status" value="1"/>
</dbReference>
<proteinExistence type="predicted"/>
<gene>
    <name evidence="3" type="ORF">EDC57_1653</name>
</gene>
<reference evidence="3 4" key="1">
    <citation type="submission" date="2018-11" db="EMBL/GenBank/DDBJ databases">
        <title>Genomic Encyclopedia of Type Strains, Phase IV (KMG-IV): sequencing the most valuable type-strain genomes for metagenomic binning, comparative biology and taxonomic classification.</title>
        <authorList>
            <person name="Goeker M."/>
        </authorList>
    </citation>
    <scope>NUCLEOTIDE SEQUENCE [LARGE SCALE GENOMIC DNA]</scope>
    <source>
        <strain evidence="3 4">DSM 100275</strain>
    </source>
</reference>
<dbReference type="PANTHER" id="PTHR38342">
    <property type="entry name" value="SLR5037 PROTEIN"/>
    <property type="match status" value="1"/>
</dbReference>
<dbReference type="InterPro" id="IPR005180">
    <property type="entry name" value="DUF302"/>
</dbReference>
<protein>
    <submittedName>
        <fullName evidence="3">Uncharacterized protein (DUF302 family)</fullName>
    </submittedName>
</protein>
<evidence type="ECO:0000313" key="4">
    <source>
        <dbReference type="Proteomes" id="UP000276634"/>
    </source>
</evidence>
<evidence type="ECO:0000259" key="2">
    <source>
        <dbReference type="Pfam" id="PF03625"/>
    </source>
</evidence>
<comment type="caution">
    <text evidence="3">The sequence shown here is derived from an EMBL/GenBank/DDBJ whole genome shotgun (WGS) entry which is preliminary data.</text>
</comment>